<feature type="transmembrane region" description="Helical" evidence="1">
    <location>
        <begin position="6"/>
        <end position="29"/>
    </location>
</feature>
<keyword evidence="1" id="KW-1133">Transmembrane helix</keyword>
<evidence type="ECO:0000256" key="1">
    <source>
        <dbReference type="SAM" id="Phobius"/>
    </source>
</evidence>
<reference evidence="2 3" key="1">
    <citation type="submission" date="2011-09" db="EMBL/GenBank/DDBJ databases">
        <title>Complete sequence of chromosome of Thioflavicoccus mobilis 8321.</title>
        <authorList>
            <consortium name="US DOE Joint Genome Institute"/>
            <person name="Lucas S."/>
            <person name="Han J."/>
            <person name="Lapidus A."/>
            <person name="Cheng J.-F."/>
            <person name="Goodwin L."/>
            <person name="Pitluck S."/>
            <person name="Peters L."/>
            <person name="Ovchinnikova G."/>
            <person name="Lu M."/>
            <person name="Detter J.C."/>
            <person name="Han C."/>
            <person name="Tapia R."/>
            <person name="Land M."/>
            <person name="Hauser L."/>
            <person name="Kyrpides N."/>
            <person name="Ivanova N."/>
            <person name="Pagani I."/>
            <person name="Vogl K."/>
            <person name="Liu Z."/>
            <person name="Imhoff J."/>
            <person name="Thiel V."/>
            <person name="Frigaard N.-U."/>
            <person name="Bryant D."/>
            <person name="Woyke T."/>
        </authorList>
    </citation>
    <scope>NUCLEOTIDE SEQUENCE [LARGE SCALE GENOMIC DNA]</scope>
    <source>
        <strain evidence="2 3">8321</strain>
    </source>
</reference>
<dbReference type="HOGENOM" id="CLU_3405956_0_0_6"/>
<name>L0GWN8_9GAMM</name>
<dbReference type="EMBL" id="CP003051">
    <property type="protein sequence ID" value="AGA90242.1"/>
    <property type="molecule type" value="Genomic_DNA"/>
</dbReference>
<protein>
    <submittedName>
        <fullName evidence="2">Uncharacterized protein</fullName>
    </submittedName>
</protein>
<organism evidence="2 3">
    <name type="scientific">Thioflavicoccus mobilis 8321</name>
    <dbReference type="NCBI Taxonomy" id="765912"/>
    <lineage>
        <taxon>Bacteria</taxon>
        <taxon>Pseudomonadati</taxon>
        <taxon>Pseudomonadota</taxon>
        <taxon>Gammaproteobacteria</taxon>
        <taxon>Chromatiales</taxon>
        <taxon>Chromatiaceae</taxon>
        <taxon>Thioflavicoccus</taxon>
    </lineage>
</organism>
<gene>
    <name evidence="2" type="ORF">Thimo_1452</name>
</gene>
<dbReference type="Proteomes" id="UP000010816">
    <property type="component" value="Chromosome"/>
</dbReference>
<sequence>MAQSLTAHLAPLMVATIGLALGLTSIALFD</sequence>
<keyword evidence="1" id="KW-0472">Membrane</keyword>
<proteinExistence type="predicted"/>
<evidence type="ECO:0000313" key="2">
    <source>
        <dbReference type="EMBL" id="AGA90242.1"/>
    </source>
</evidence>
<dbReference type="AlphaFoldDB" id="L0GWN8"/>
<evidence type="ECO:0000313" key="3">
    <source>
        <dbReference type="Proteomes" id="UP000010816"/>
    </source>
</evidence>
<keyword evidence="3" id="KW-1185">Reference proteome</keyword>
<accession>L0GWN8</accession>
<keyword evidence="1" id="KW-0812">Transmembrane</keyword>
<dbReference type="STRING" id="765912.Thimo_1452"/>
<dbReference type="KEGG" id="tmb:Thimo_1452"/>